<evidence type="ECO:0000313" key="10">
    <source>
        <dbReference type="Proteomes" id="UP000318102"/>
    </source>
</evidence>
<protein>
    <submittedName>
        <fullName evidence="9">Rhomboid family intramembrane serine protease</fullName>
    </submittedName>
</protein>
<dbReference type="PANTHER" id="PTHR43731:SF14">
    <property type="entry name" value="PRESENILIN-ASSOCIATED RHOMBOID-LIKE PROTEIN, MITOCHONDRIAL"/>
    <property type="match status" value="1"/>
</dbReference>
<keyword evidence="9" id="KW-0645">Protease</keyword>
<comment type="similarity">
    <text evidence="2">Belongs to the peptidase S54 family.</text>
</comment>
<evidence type="ECO:0000256" key="1">
    <source>
        <dbReference type="ARBA" id="ARBA00004141"/>
    </source>
</evidence>
<evidence type="ECO:0000256" key="5">
    <source>
        <dbReference type="ARBA" id="ARBA00022989"/>
    </source>
</evidence>
<keyword evidence="10" id="KW-1185">Reference proteome</keyword>
<evidence type="ECO:0000256" key="7">
    <source>
        <dbReference type="SAM" id="Phobius"/>
    </source>
</evidence>
<reference evidence="9 10" key="1">
    <citation type="submission" date="2019-07" db="EMBL/GenBank/DDBJ databases">
        <authorList>
            <person name="Kim J."/>
        </authorList>
    </citation>
    <scope>NUCLEOTIDE SEQUENCE [LARGE SCALE GENOMIC DNA]</scope>
    <source>
        <strain evidence="9 10">N4</strain>
    </source>
</reference>
<evidence type="ECO:0000256" key="2">
    <source>
        <dbReference type="ARBA" id="ARBA00009045"/>
    </source>
</evidence>
<dbReference type="PANTHER" id="PTHR43731">
    <property type="entry name" value="RHOMBOID PROTEASE"/>
    <property type="match status" value="1"/>
</dbReference>
<dbReference type="GO" id="GO:0016020">
    <property type="term" value="C:membrane"/>
    <property type="evidence" value="ECO:0007669"/>
    <property type="project" value="UniProtKB-SubCell"/>
</dbReference>
<dbReference type="SUPFAM" id="SSF144091">
    <property type="entry name" value="Rhomboid-like"/>
    <property type="match status" value="1"/>
</dbReference>
<organism evidence="9 10">
    <name type="scientific">Paenibacillus agilis</name>
    <dbReference type="NCBI Taxonomy" id="3020863"/>
    <lineage>
        <taxon>Bacteria</taxon>
        <taxon>Bacillati</taxon>
        <taxon>Bacillota</taxon>
        <taxon>Bacilli</taxon>
        <taxon>Bacillales</taxon>
        <taxon>Paenibacillaceae</taxon>
        <taxon>Paenibacillus</taxon>
    </lineage>
</organism>
<comment type="caution">
    <text evidence="9">The sequence shown here is derived from an EMBL/GenBank/DDBJ whole genome shotgun (WGS) entry which is preliminary data.</text>
</comment>
<dbReference type="RefSeq" id="WP_144988187.1">
    <property type="nucleotide sequence ID" value="NZ_VNJK01000001.1"/>
</dbReference>
<dbReference type="GO" id="GO:0004252">
    <property type="term" value="F:serine-type endopeptidase activity"/>
    <property type="evidence" value="ECO:0007669"/>
    <property type="project" value="InterPro"/>
</dbReference>
<name>A0A559IY77_9BACL</name>
<keyword evidence="5 7" id="KW-1133">Transmembrane helix</keyword>
<evidence type="ECO:0000259" key="8">
    <source>
        <dbReference type="Pfam" id="PF01694"/>
    </source>
</evidence>
<dbReference type="GO" id="GO:0006508">
    <property type="term" value="P:proteolysis"/>
    <property type="evidence" value="ECO:0007669"/>
    <property type="project" value="UniProtKB-KW"/>
</dbReference>
<feature type="transmembrane region" description="Helical" evidence="7">
    <location>
        <begin position="124"/>
        <end position="146"/>
    </location>
</feature>
<feature type="transmembrane region" description="Helical" evidence="7">
    <location>
        <begin position="178"/>
        <end position="194"/>
    </location>
</feature>
<accession>A0A559IY77</accession>
<dbReference type="EMBL" id="VNJK01000001">
    <property type="protein sequence ID" value="TVX92585.1"/>
    <property type="molecule type" value="Genomic_DNA"/>
</dbReference>
<dbReference type="Proteomes" id="UP000318102">
    <property type="component" value="Unassembled WGS sequence"/>
</dbReference>
<dbReference type="Gene3D" id="1.20.1540.10">
    <property type="entry name" value="Rhomboid-like"/>
    <property type="match status" value="1"/>
</dbReference>
<evidence type="ECO:0000256" key="4">
    <source>
        <dbReference type="ARBA" id="ARBA00022801"/>
    </source>
</evidence>
<feature type="transmembrane region" description="Helical" evidence="7">
    <location>
        <begin position="100"/>
        <end position="118"/>
    </location>
</feature>
<dbReference type="Pfam" id="PF01694">
    <property type="entry name" value="Rhomboid"/>
    <property type="match status" value="1"/>
</dbReference>
<keyword evidence="6 7" id="KW-0472">Membrane</keyword>
<gene>
    <name evidence="9" type="ORF">FPZ44_05670</name>
</gene>
<comment type="subcellular location">
    <subcellularLocation>
        <location evidence="1">Membrane</location>
        <topology evidence="1">Multi-pass membrane protein</topology>
    </subcellularLocation>
</comment>
<keyword evidence="3 7" id="KW-0812">Transmembrane</keyword>
<dbReference type="OrthoDB" id="9813074at2"/>
<dbReference type="AlphaFoldDB" id="A0A559IY77"/>
<dbReference type="InterPro" id="IPR050925">
    <property type="entry name" value="Rhomboid_protease_S54"/>
</dbReference>
<evidence type="ECO:0000256" key="6">
    <source>
        <dbReference type="ARBA" id="ARBA00023136"/>
    </source>
</evidence>
<evidence type="ECO:0000256" key="3">
    <source>
        <dbReference type="ARBA" id="ARBA00022692"/>
    </source>
</evidence>
<feature type="transmembrane region" description="Helical" evidence="7">
    <location>
        <begin position="64"/>
        <end position="88"/>
    </location>
</feature>
<feature type="transmembrane region" description="Helical" evidence="7">
    <location>
        <begin position="21"/>
        <end position="39"/>
    </location>
</feature>
<dbReference type="InterPro" id="IPR022764">
    <property type="entry name" value="Peptidase_S54_rhomboid_dom"/>
</dbReference>
<proteinExistence type="inferred from homology"/>
<sequence>MIFERNEDWRSYLKFYKVTSLLLAANIIMYILVVVNGGTDDLETMLRFGAMLKVDLFINDTWRMFASMFLHANFEHLLFNMFTLFVFAPPLERAMGHLPYAVLYIASGFVGNVVSNWGNEWGTLSVGASGAIYGLFGAYLFVGLFYKQAMDFATQKTLGVILVIGILQTFLIDSINQYAHFGGLAAGFVLFWLLRRIR</sequence>
<feature type="domain" description="Peptidase S54 rhomboid" evidence="8">
    <location>
        <begin position="60"/>
        <end position="196"/>
    </location>
</feature>
<evidence type="ECO:0000313" key="9">
    <source>
        <dbReference type="EMBL" id="TVX92585.1"/>
    </source>
</evidence>
<feature type="transmembrane region" description="Helical" evidence="7">
    <location>
        <begin position="153"/>
        <end position="172"/>
    </location>
</feature>
<keyword evidence="4" id="KW-0378">Hydrolase</keyword>
<dbReference type="InterPro" id="IPR035952">
    <property type="entry name" value="Rhomboid-like_sf"/>
</dbReference>